<dbReference type="Pfam" id="PF08205">
    <property type="entry name" value="C2-set_2"/>
    <property type="match status" value="1"/>
</dbReference>
<reference evidence="9" key="1">
    <citation type="submission" date="2020-08" db="EMBL/GenBank/DDBJ databases">
        <title>Multicomponent nature underlies the extraordinary mechanical properties of spider dragline silk.</title>
        <authorList>
            <person name="Kono N."/>
            <person name="Nakamura H."/>
            <person name="Mori M."/>
            <person name="Yoshida Y."/>
            <person name="Ohtoshi R."/>
            <person name="Malay A.D."/>
            <person name="Moran D.A.P."/>
            <person name="Tomita M."/>
            <person name="Numata K."/>
            <person name="Arakawa K."/>
        </authorList>
    </citation>
    <scope>NUCLEOTIDE SEQUENCE</scope>
</reference>
<evidence type="ECO:0000256" key="2">
    <source>
        <dbReference type="ARBA" id="ARBA00022737"/>
    </source>
</evidence>
<dbReference type="PROSITE" id="PS50853">
    <property type="entry name" value="FN3"/>
    <property type="match status" value="1"/>
</dbReference>
<dbReference type="SMART" id="SM00060">
    <property type="entry name" value="FN3"/>
    <property type="match status" value="1"/>
</dbReference>
<dbReference type="InterPro" id="IPR003599">
    <property type="entry name" value="Ig_sub"/>
</dbReference>
<dbReference type="PANTHER" id="PTHR23278">
    <property type="entry name" value="SIDESTEP PROTEIN"/>
    <property type="match status" value="1"/>
</dbReference>
<dbReference type="SMART" id="SM00408">
    <property type="entry name" value="IGc2"/>
    <property type="match status" value="1"/>
</dbReference>
<evidence type="ECO:0000313" key="10">
    <source>
        <dbReference type="Proteomes" id="UP000887013"/>
    </source>
</evidence>
<feature type="transmembrane region" description="Helical" evidence="6">
    <location>
        <begin position="419"/>
        <end position="444"/>
    </location>
</feature>
<name>A0A8X6TWT1_NEPPI</name>
<dbReference type="GO" id="GO:0016020">
    <property type="term" value="C:membrane"/>
    <property type="evidence" value="ECO:0007669"/>
    <property type="project" value="UniProtKB-SubCell"/>
</dbReference>
<evidence type="ECO:0000256" key="6">
    <source>
        <dbReference type="SAM" id="Phobius"/>
    </source>
</evidence>
<evidence type="ECO:0000259" key="8">
    <source>
        <dbReference type="PROSITE" id="PS50853"/>
    </source>
</evidence>
<feature type="domain" description="Fibronectin type-III" evidence="8">
    <location>
        <begin position="312"/>
        <end position="407"/>
    </location>
</feature>
<evidence type="ECO:0000313" key="9">
    <source>
        <dbReference type="EMBL" id="GFT55134.1"/>
    </source>
</evidence>
<comment type="caution">
    <text evidence="9">The sequence shown here is derived from an EMBL/GenBank/DDBJ whole genome shotgun (WGS) entry which is preliminary data.</text>
</comment>
<feature type="domain" description="Ig-like" evidence="7">
    <location>
        <begin position="233"/>
        <end position="306"/>
    </location>
</feature>
<feature type="domain" description="Ig-like" evidence="7">
    <location>
        <begin position="120"/>
        <end position="210"/>
    </location>
</feature>
<dbReference type="PANTHER" id="PTHR23278:SF19">
    <property type="entry name" value="OBSCURIN"/>
    <property type="match status" value="1"/>
</dbReference>
<evidence type="ECO:0000256" key="5">
    <source>
        <dbReference type="SAM" id="MobiDB-lite"/>
    </source>
</evidence>
<keyword evidence="10" id="KW-1185">Reference proteome</keyword>
<dbReference type="InterPro" id="IPR007110">
    <property type="entry name" value="Ig-like_dom"/>
</dbReference>
<accession>A0A8X6TWT1</accession>
<protein>
    <recommendedName>
        <fullName evidence="11">Nephrin</fullName>
    </recommendedName>
</protein>
<dbReference type="Gene3D" id="2.60.40.10">
    <property type="entry name" value="Immunoglobulins"/>
    <property type="match status" value="4"/>
</dbReference>
<comment type="subcellular location">
    <subcellularLocation>
        <location evidence="1">Membrane</location>
        <topology evidence="1">Single-pass membrane protein</topology>
    </subcellularLocation>
</comment>
<dbReference type="PROSITE" id="PS50835">
    <property type="entry name" value="IG_LIKE"/>
    <property type="match status" value="3"/>
</dbReference>
<dbReference type="InterPro" id="IPR036179">
    <property type="entry name" value="Ig-like_dom_sf"/>
</dbReference>
<keyword evidence="3 6" id="KW-0472">Membrane</keyword>
<evidence type="ECO:0000256" key="4">
    <source>
        <dbReference type="ARBA" id="ARBA00023157"/>
    </source>
</evidence>
<dbReference type="Pfam" id="PF00041">
    <property type="entry name" value="fn3"/>
    <property type="match status" value="1"/>
</dbReference>
<evidence type="ECO:0000256" key="3">
    <source>
        <dbReference type="ARBA" id="ARBA00023136"/>
    </source>
</evidence>
<dbReference type="Pfam" id="PF07679">
    <property type="entry name" value="I-set"/>
    <property type="match status" value="1"/>
</dbReference>
<sequence>MCGGLYERMRQNMMDKMQLPPVEVQIEEKKRALSAQKPVELVCRAGGSRPPANITWFIGSQPLKGTKEKISSEGNITTGRLIFIPTIEDRGKNISCRAENMLIPGSAITDEWKVDVHFVPQLTLKLGSKLRHSHIQEGKDVYLECAIIANPSVSEIGWRFEDKELHTNKSAGIIVSNQSLVLQSVRRSNRGRYTCTADNSEGKGESAPLYLKVQYAPICKSDQKLLYGVARHEPVKVTCEVEADPSRANFTWKFNNSVESMDVLSFASEDSISIATYIPRTEYDYGTLLCWGKNSVGTQKEPCVFTVIPAGPPDPVQNCSVSNHTEESLMIKCQEAYDGGLQQCFILETFDADHVVMLNNMTSSTPVFTVYDLTPGTSFVIVVYAYNSKGKSEPKIIRTSTLATPESLTQRDDPWPATFSPVLIVLICVAVVLILVVIAIIVIVKTRNRTENEKDNQKHGNDKSTTPLRQDTDDRREIMTTALETEDKCPDVIPGVEMSSDPMKVGDIHKPDIHGDSLPWETRLVNETNTAFSSMDYGPNNWGVHQRPLLKQVPSPSVPQLPPGPLQPLREYTSPNAPLHHMSPVGPPTKSRTGKRTYENGRNAVGARNRYTRSSSTSPRQFTFSHMWRIDNGCGHNLDTNNKRTAPEPVAEKCTKDYFEDYWASISPFMNIVIFKKDCDWWKIQVLTILNTKQIGQYVCSEQNRLNFGSRVRFRKVEAERLAFTAGVVID</sequence>
<feature type="compositionally biased region" description="Basic and acidic residues" evidence="5">
    <location>
        <begin position="450"/>
        <end position="462"/>
    </location>
</feature>
<feature type="domain" description="Ig-like" evidence="7">
    <location>
        <begin position="20"/>
        <end position="115"/>
    </location>
</feature>
<dbReference type="InterPro" id="IPR013162">
    <property type="entry name" value="CD80_C2-set"/>
</dbReference>
<organism evidence="9 10">
    <name type="scientific">Nephila pilipes</name>
    <name type="common">Giant wood spider</name>
    <name type="synonym">Nephila maculata</name>
    <dbReference type="NCBI Taxonomy" id="299642"/>
    <lineage>
        <taxon>Eukaryota</taxon>
        <taxon>Metazoa</taxon>
        <taxon>Ecdysozoa</taxon>
        <taxon>Arthropoda</taxon>
        <taxon>Chelicerata</taxon>
        <taxon>Arachnida</taxon>
        <taxon>Araneae</taxon>
        <taxon>Araneomorphae</taxon>
        <taxon>Entelegynae</taxon>
        <taxon>Araneoidea</taxon>
        <taxon>Nephilidae</taxon>
        <taxon>Nephila</taxon>
    </lineage>
</organism>
<keyword evidence="6" id="KW-1133">Transmembrane helix</keyword>
<keyword evidence="2" id="KW-0677">Repeat</keyword>
<proteinExistence type="predicted"/>
<dbReference type="SUPFAM" id="SSF49265">
    <property type="entry name" value="Fibronectin type III"/>
    <property type="match status" value="1"/>
</dbReference>
<dbReference type="Proteomes" id="UP000887013">
    <property type="component" value="Unassembled WGS sequence"/>
</dbReference>
<keyword evidence="4" id="KW-1015">Disulfide bond</keyword>
<dbReference type="InterPro" id="IPR013098">
    <property type="entry name" value="Ig_I-set"/>
</dbReference>
<dbReference type="InterPro" id="IPR013783">
    <property type="entry name" value="Ig-like_fold"/>
</dbReference>
<feature type="region of interest" description="Disordered" evidence="5">
    <location>
        <begin position="450"/>
        <end position="474"/>
    </location>
</feature>
<feature type="compositionally biased region" description="Pro residues" evidence="5">
    <location>
        <begin position="556"/>
        <end position="566"/>
    </location>
</feature>
<feature type="region of interest" description="Disordered" evidence="5">
    <location>
        <begin position="553"/>
        <end position="618"/>
    </location>
</feature>
<dbReference type="CDD" id="cd00063">
    <property type="entry name" value="FN3"/>
    <property type="match status" value="1"/>
</dbReference>
<dbReference type="GO" id="GO:0030154">
    <property type="term" value="P:cell differentiation"/>
    <property type="evidence" value="ECO:0007669"/>
    <property type="project" value="UniProtKB-ARBA"/>
</dbReference>
<dbReference type="SUPFAM" id="SSF48726">
    <property type="entry name" value="Immunoglobulin"/>
    <property type="match status" value="3"/>
</dbReference>
<gene>
    <name evidence="9" type="primary">AVEN_29991_1</name>
    <name evidence="9" type="ORF">NPIL_37071</name>
</gene>
<evidence type="ECO:0000259" key="7">
    <source>
        <dbReference type="PROSITE" id="PS50835"/>
    </source>
</evidence>
<dbReference type="GO" id="GO:0009653">
    <property type="term" value="P:anatomical structure morphogenesis"/>
    <property type="evidence" value="ECO:0007669"/>
    <property type="project" value="UniProtKB-ARBA"/>
</dbReference>
<dbReference type="EMBL" id="BMAW01112941">
    <property type="protein sequence ID" value="GFT55134.1"/>
    <property type="molecule type" value="Genomic_DNA"/>
</dbReference>
<dbReference type="InterPro" id="IPR003598">
    <property type="entry name" value="Ig_sub2"/>
</dbReference>
<dbReference type="InterPro" id="IPR003961">
    <property type="entry name" value="FN3_dom"/>
</dbReference>
<dbReference type="OrthoDB" id="10006996at2759"/>
<keyword evidence="6" id="KW-0812">Transmembrane</keyword>
<dbReference type="InterPro" id="IPR036116">
    <property type="entry name" value="FN3_sf"/>
</dbReference>
<evidence type="ECO:0008006" key="11">
    <source>
        <dbReference type="Google" id="ProtNLM"/>
    </source>
</evidence>
<dbReference type="AlphaFoldDB" id="A0A8X6TWT1"/>
<dbReference type="SMART" id="SM00409">
    <property type="entry name" value="IG"/>
    <property type="match status" value="2"/>
</dbReference>
<evidence type="ECO:0000256" key="1">
    <source>
        <dbReference type="ARBA" id="ARBA00004167"/>
    </source>
</evidence>